<dbReference type="GO" id="GO:0046872">
    <property type="term" value="F:metal ion binding"/>
    <property type="evidence" value="ECO:0007669"/>
    <property type="project" value="UniProtKB-KW"/>
</dbReference>
<evidence type="ECO:0000256" key="2">
    <source>
        <dbReference type="ARBA" id="ARBA00022801"/>
    </source>
</evidence>
<dbReference type="EMBL" id="UINC01036320">
    <property type="protein sequence ID" value="SVB30110.1"/>
    <property type="molecule type" value="Genomic_DNA"/>
</dbReference>
<keyword evidence="1" id="KW-0479">Metal-binding</keyword>
<protein>
    <recommendedName>
        <fullName evidence="3">Sulfatase N-terminal domain-containing protein</fullName>
    </recommendedName>
</protein>
<gene>
    <name evidence="4" type="ORF">METZ01_LOCUS182964</name>
</gene>
<evidence type="ECO:0000259" key="3">
    <source>
        <dbReference type="Pfam" id="PF00884"/>
    </source>
</evidence>
<dbReference type="PANTHER" id="PTHR45953:SF1">
    <property type="entry name" value="IDURONATE 2-SULFATASE"/>
    <property type="match status" value="1"/>
</dbReference>
<accession>A0A382CVC4</accession>
<sequence length="486" mass="55016">MRTQLLLILFLLAFTVALQASERLNVVMIEVDDLNYKCLGYMGHPVAKTPHLDKLAAQGTVFKNCIVQGTACAPSRNSLITGSYPHNTGIYENQSKAWLSDKPWTFPGALQRAGVYTSFFGKNHFRASGIDPRAHYRKKNQQIGDQLGFTHTFSTGGKVAVSAKLHPAEKDPYSEYLTGKGIYQKLVDAYANKRGQMIDFPLEEEDYLDAFIINSSLDWLKSFQMTEKSKPFFLWIDLTLPHPPMDAPEKYVEIYKDAKLPPTIPARKADLPASLTDEMREKNTEEYRRGYLAMISMLDAQVGKVTRFLDRSGLREKTIVIFFSDHGSMIGNHGLMAKKYFYKDVINSPLIISHPEFGCGKVINRCVELLDLSKTMLSQYGCKKDDLAHSQGEDLIPLLSGEGSYQRRFAQAEQRGVNMIQNVSYKLISYPDGEILYDLNKDPDELTNVIEDHPQIARNLRRKKAEWLANSGEIKPADRKPGRKSR</sequence>
<dbReference type="InterPro" id="IPR000917">
    <property type="entry name" value="Sulfatase_N"/>
</dbReference>
<reference evidence="4" key="1">
    <citation type="submission" date="2018-05" db="EMBL/GenBank/DDBJ databases">
        <authorList>
            <person name="Lanie J.A."/>
            <person name="Ng W.-L."/>
            <person name="Kazmierczak K.M."/>
            <person name="Andrzejewski T.M."/>
            <person name="Davidsen T.M."/>
            <person name="Wayne K.J."/>
            <person name="Tettelin H."/>
            <person name="Glass J.I."/>
            <person name="Rusch D."/>
            <person name="Podicherti R."/>
            <person name="Tsui H.-C.T."/>
            <person name="Winkler M.E."/>
        </authorList>
    </citation>
    <scope>NUCLEOTIDE SEQUENCE</scope>
</reference>
<organism evidence="4">
    <name type="scientific">marine metagenome</name>
    <dbReference type="NCBI Taxonomy" id="408172"/>
    <lineage>
        <taxon>unclassified sequences</taxon>
        <taxon>metagenomes</taxon>
        <taxon>ecological metagenomes</taxon>
    </lineage>
</organism>
<evidence type="ECO:0000256" key="1">
    <source>
        <dbReference type="ARBA" id="ARBA00022723"/>
    </source>
</evidence>
<dbReference type="InterPro" id="IPR017850">
    <property type="entry name" value="Alkaline_phosphatase_core_sf"/>
</dbReference>
<dbReference type="GO" id="GO:0008484">
    <property type="term" value="F:sulfuric ester hydrolase activity"/>
    <property type="evidence" value="ECO:0007669"/>
    <property type="project" value="TreeGrafter"/>
</dbReference>
<dbReference type="GO" id="GO:0005737">
    <property type="term" value="C:cytoplasm"/>
    <property type="evidence" value="ECO:0007669"/>
    <property type="project" value="TreeGrafter"/>
</dbReference>
<dbReference type="AlphaFoldDB" id="A0A382CVC4"/>
<feature type="domain" description="Sulfatase N-terminal" evidence="3">
    <location>
        <begin position="25"/>
        <end position="379"/>
    </location>
</feature>
<name>A0A382CVC4_9ZZZZ</name>
<evidence type="ECO:0000313" key="4">
    <source>
        <dbReference type="EMBL" id="SVB30110.1"/>
    </source>
</evidence>
<dbReference type="PANTHER" id="PTHR45953">
    <property type="entry name" value="IDURONATE 2-SULFATASE"/>
    <property type="match status" value="1"/>
</dbReference>
<keyword evidence="2" id="KW-0378">Hydrolase</keyword>
<dbReference type="SUPFAM" id="SSF53649">
    <property type="entry name" value="Alkaline phosphatase-like"/>
    <property type="match status" value="1"/>
</dbReference>
<proteinExistence type="predicted"/>
<dbReference type="Pfam" id="PF00884">
    <property type="entry name" value="Sulfatase"/>
    <property type="match status" value="1"/>
</dbReference>
<dbReference type="Gene3D" id="3.40.720.10">
    <property type="entry name" value="Alkaline Phosphatase, subunit A"/>
    <property type="match status" value="1"/>
</dbReference>